<evidence type="ECO:0000313" key="12">
    <source>
        <dbReference type="Proteomes" id="UP000282613"/>
    </source>
</evidence>
<dbReference type="Pfam" id="PF02888">
    <property type="entry name" value="CaMBD"/>
    <property type="match status" value="1"/>
</dbReference>
<evidence type="ECO:0000313" key="13">
    <source>
        <dbReference type="WBParaSite" id="TASK_0000350401-mRNA-1"/>
    </source>
</evidence>
<gene>
    <name evidence="11" type="ORF">TASK_LOCUS3505</name>
</gene>
<organism evidence="13">
    <name type="scientific">Taenia asiatica</name>
    <name type="common">Asian tapeworm</name>
    <dbReference type="NCBI Taxonomy" id="60517"/>
    <lineage>
        <taxon>Eukaryota</taxon>
        <taxon>Metazoa</taxon>
        <taxon>Spiralia</taxon>
        <taxon>Lophotrochozoa</taxon>
        <taxon>Platyhelminthes</taxon>
        <taxon>Cestoda</taxon>
        <taxon>Eucestoda</taxon>
        <taxon>Cyclophyllidea</taxon>
        <taxon>Taeniidae</taxon>
        <taxon>Taenia</taxon>
    </lineage>
</organism>
<dbReference type="Pfam" id="PF19000">
    <property type="entry name" value="DUF5729"/>
    <property type="match status" value="1"/>
</dbReference>
<evidence type="ECO:0000313" key="11">
    <source>
        <dbReference type="EMBL" id="VDK31914.1"/>
    </source>
</evidence>
<dbReference type="Pfam" id="PF03530">
    <property type="entry name" value="SK_channel"/>
    <property type="match status" value="1"/>
</dbReference>
<keyword evidence="5" id="KW-0406">Ion transport</keyword>
<dbReference type="Pfam" id="PF18999">
    <property type="entry name" value="DUF5728"/>
    <property type="match status" value="1"/>
</dbReference>
<dbReference type="PANTHER" id="PTHR10153">
    <property type="entry name" value="SMALL CONDUCTANCE CALCIUM-ACTIVATED POTASSIUM CHANNEL"/>
    <property type="match status" value="1"/>
</dbReference>
<dbReference type="GO" id="GO:0016286">
    <property type="term" value="F:small conductance calcium-activated potassium channel activity"/>
    <property type="evidence" value="ECO:0007669"/>
    <property type="project" value="InterPro"/>
</dbReference>
<evidence type="ECO:0000256" key="9">
    <source>
        <dbReference type="SAM" id="Phobius"/>
    </source>
</evidence>
<dbReference type="InterPro" id="IPR043787">
    <property type="entry name" value="DUF5729"/>
</dbReference>
<evidence type="ECO:0000256" key="6">
    <source>
        <dbReference type="ARBA" id="ARBA00023136"/>
    </source>
</evidence>
<evidence type="ECO:0000256" key="4">
    <source>
        <dbReference type="ARBA" id="ARBA00022989"/>
    </source>
</evidence>
<dbReference type="InterPro" id="IPR015449">
    <property type="entry name" value="K_chnl_Ca-activ_SK"/>
</dbReference>
<dbReference type="InterPro" id="IPR004178">
    <property type="entry name" value="CaM-bd_dom"/>
</dbReference>
<dbReference type="STRING" id="60517.A0A0R3W1A7"/>
<protein>
    <submittedName>
        <fullName evidence="13">CaMBD domain-containing protein</fullName>
    </submittedName>
</protein>
<keyword evidence="2" id="KW-0813">Transport</keyword>
<evidence type="ECO:0000256" key="5">
    <source>
        <dbReference type="ARBA" id="ARBA00023065"/>
    </source>
</evidence>
<keyword evidence="12" id="KW-1185">Reference proteome</keyword>
<dbReference type="PRINTS" id="PR00169">
    <property type="entry name" value="KCHANNEL"/>
</dbReference>
<evidence type="ECO:0000256" key="7">
    <source>
        <dbReference type="ARBA" id="ARBA00023303"/>
    </source>
</evidence>
<evidence type="ECO:0000259" key="10">
    <source>
        <dbReference type="SMART" id="SM01053"/>
    </source>
</evidence>
<name>A0A0R3W1A7_TAEAS</name>
<sequence length="1340" mass="149228">MNTSDIEKLQLITKKPQLPALDSDCRLTRINEVEGSEITPAPFICPIKPLEELHFSDAVETPSESCQLMHQSSRSATAIMGARIKHLERASTIASSIAPFKESRSISPFHVSHDTSVINASEGVRRSPRSRSDNNITAACTLSPIIIRTSCLTDENFTELVHPTGGQRPMTSLGVNIKDHGFSVSVDELHDTNFCIALENSHKGDPTDIAETATSTMDAQKEQFIFRAASESTEDGHVSDAEAVTIKRLAKQTPFFGGVRSQCNYCCAMGEIAAHLPVNILRGRCTCQESICSCHKHHAVSVVNLPSLRKSRRTPGLDEISYDFMRASGAISGFSQLRSVKGIKHDREKQEMCSALPPAIIANLDNRGAVALLAASTRPRLIANMRKKTNKAHSSQEEVPTSLKPIAWASSFDSSCNLQSQDDDYSRSGPLKWEESSCVQLTSKQSSLINRSSNCRGSITQEALLGVKNSKLSGTGDAEEIINLNVSSKNSMEQETVEDQEDDTLMPSTDLTRPKRPYYCQKAQKFRNSWRTQSIGNPQSTIEHGLVRDKSLTMVESQSVGDTKSTVGINTDRGTQVTVYLTRGSRNPVKTILVNHNASSTAAASAARLRARRQKTFSNRNQWRSVQLSPTHDVEAEKQGWRGDEKLHNTSLRNIQESYVNNRCMHKTPCTCTSKSQLSWRKGSTSPFLTSVASSTNMTKMIQLTKSSEVMPTPILKSQVSHRTPEKKSSDGDGPCLESMFALRQRRMRAMQRRRSNSTLHNVGYRLGRRRRMFQQRSMVSDYSLAFAVLGILLMIVENELTLGQIVTKDSIWSLMLKSLITCSTLALIGLIVLYHIIVVRILSFDDCIEDWQIAWDRSRVAKLVMEILVCAIHPVPGNFTFSWPSSYYFFGGNILLSCAHCKNGTLDPSLLTSAASVPRIGYVSGSPHIIFPSNKVVSIDIILSLPMFLRLYLIFRVVVLHSKLFTDTGSRSIGAMNKVDFTTQFVFKTFMTICPGTVLVAFILGFWAVLAWMLRACERVQDPVFGNIFNSMWLVAVTFLSIGYGDVVANTYCGRAISIVAGVLGSLCTALVVAVFAKRLELSRAEKHVIQFMMENTLAKKMKHYAANVLRETWLIYKYTKLVKKLNASTIRKHQRKFLRAIHGLRHVKLEQRKLQDNANTLIDLAKTQSIMNDTVSEMRIQHTRLQLRLDAIEESLVRIQEQFTTLPIILKYIQMQTHNSSCSNQKSEDHVDSEECCTNQSTTNPYMRYRQTSSRILNHQGSTATTIRCVDSDLVIHNSAAQLPIIDRLEAAAQSAVSFESTQSHKSPSHAHDCLEVEPVQRAASEPPASFLAAVRQV</sequence>
<reference evidence="11 12" key="2">
    <citation type="submission" date="2018-11" db="EMBL/GenBank/DDBJ databases">
        <authorList>
            <consortium name="Pathogen Informatics"/>
        </authorList>
    </citation>
    <scope>NUCLEOTIDE SEQUENCE [LARGE SCALE GENOMIC DNA]</scope>
</reference>
<keyword evidence="6 9" id="KW-0472">Membrane</keyword>
<evidence type="ECO:0000256" key="3">
    <source>
        <dbReference type="ARBA" id="ARBA00022692"/>
    </source>
</evidence>
<dbReference type="SMART" id="SM01053">
    <property type="entry name" value="CaMBD"/>
    <property type="match status" value="1"/>
</dbReference>
<dbReference type="GO" id="GO:0016020">
    <property type="term" value="C:membrane"/>
    <property type="evidence" value="ECO:0007669"/>
    <property type="project" value="UniProtKB-SubCell"/>
</dbReference>
<evidence type="ECO:0000256" key="1">
    <source>
        <dbReference type="ARBA" id="ARBA00004141"/>
    </source>
</evidence>
<dbReference type="OrthoDB" id="73653at2759"/>
<keyword evidence="4 9" id="KW-1133">Transmembrane helix</keyword>
<dbReference type="GO" id="GO:0005516">
    <property type="term" value="F:calmodulin binding"/>
    <property type="evidence" value="ECO:0007669"/>
    <property type="project" value="InterPro"/>
</dbReference>
<dbReference type="SUPFAM" id="SSF81324">
    <property type="entry name" value="Voltage-gated potassium channels"/>
    <property type="match status" value="1"/>
</dbReference>
<evidence type="ECO:0000256" key="8">
    <source>
        <dbReference type="SAM" id="MobiDB-lite"/>
    </source>
</evidence>
<dbReference type="WBParaSite" id="TASK_0000350401-mRNA-1">
    <property type="protein sequence ID" value="TASK_0000350401-mRNA-1"/>
    <property type="gene ID" value="TASK_0000350401"/>
</dbReference>
<dbReference type="Pfam" id="PF07885">
    <property type="entry name" value="Ion_trans_2"/>
    <property type="match status" value="1"/>
</dbReference>
<dbReference type="Proteomes" id="UP000282613">
    <property type="component" value="Unassembled WGS sequence"/>
</dbReference>
<dbReference type="InterPro" id="IPR013099">
    <property type="entry name" value="K_chnl_dom"/>
</dbReference>
<dbReference type="EMBL" id="UYRS01018301">
    <property type="protein sequence ID" value="VDK31914.1"/>
    <property type="molecule type" value="Genomic_DNA"/>
</dbReference>
<feature type="transmembrane region" description="Helical" evidence="9">
    <location>
        <begin position="1025"/>
        <end position="1045"/>
    </location>
</feature>
<feature type="compositionally biased region" description="Acidic residues" evidence="8">
    <location>
        <begin position="495"/>
        <end position="504"/>
    </location>
</feature>
<feature type="region of interest" description="Disordered" evidence="8">
    <location>
        <begin position="490"/>
        <end position="514"/>
    </location>
</feature>
<dbReference type="Gene3D" id="1.10.287.70">
    <property type="match status" value="2"/>
</dbReference>
<feature type="transmembrane region" description="Helical" evidence="9">
    <location>
        <begin position="779"/>
        <end position="797"/>
    </location>
</feature>
<proteinExistence type="predicted"/>
<comment type="subcellular location">
    <subcellularLocation>
        <location evidence="1">Membrane</location>
        <topology evidence="1">Multi-pass membrane protein</topology>
    </subcellularLocation>
</comment>
<dbReference type="InterPro" id="IPR043786">
    <property type="entry name" value="DUF5728"/>
</dbReference>
<dbReference type="PRINTS" id="PR01451">
    <property type="entry name" value="SKCHANNEL"/>
</dbReference>
<reference evidence="13" key="1">
    <citation type="submission" date="2016-03" db="UniProtKB">
        <authorList>
            <consortium name="WormBaseParasite"/>
        </authorList>
    </citation>
    <scope>IDENTIFICATION</scope>
</reference>
<feature type="transmembrane region" description="Helical" evidence="9">
    <location>
        <begin position="991"/>
        <end position="1013"/>
    </location>
</feature>
<dbReference type="InterPro" id="IPR036122">
    <property type="entry name" value="CaM-bd_dom_sf"/>
</dbReference>
<feature type="transmembrane region" description="Helical" evidence="9">
    <location>
        <begin position="1057"/>
        <end position="1078"/>
    </location>
</feature>
<evidence type="ECO:0000256" key="2">
    <source>
        <dbReference type="ARBA" id="ARBA00022448"/>
    </source>
</evidence>
<dbReference type="SUPFAM" id="SSF81327">
    <property type="entry name" value="Small-conductance potassium channel"/>
    <property type="match status" value="1"/>
</dbReference>
<feature type="transmembrane region" description="Helical" evidence="9">
    <location>
        <begin position="817"/>
        <end position="838"/>
    </location>
</feature>
<accession>A0A0R3W1A7</accession>
<keyword evidence="3 9" id="KW-0812">Transmembrane</keyword>
<feature type="domain" description="Calmodulin-binding" evidence="10">
    <location>
        <begin position="1096"/>
        <end position="1172"/>
    </location>
</feature>
<keyword evidence="7" id="KW-0407">Ion channel</keyword>